<dbReference type="EMBL" id="MCIF01000002">
    <property type="protein sequence ID" value="RAQ96059.1"/>
    <property type="molecule type" value="Genomic_DNA"/>
</dbReference>
<dbReference type="CDD" id="cd05154">
    <property type="entry name" value="ACAD10_11_N-like"/>
    <property type="match status" value="1"/>
</dbReference>
<dbReference type="InterPro" id="IPR041726">
    <property type="entry name" value="ACAD10_11_N"/>
</dbReference>
<protein>
    <recommendedName>
        <fullName evidence="1">Aminoglycoside phosphotransferase domain-containing protein</fullName>
    </recommendedName>
</protein>
<dbReference type="PANTHER" id="PTHR47829">
    <property type="entry name" value="HYDROLASE, PUTATIVE (AFU_ORTHOLOGUE AFUA_1G12880)-RELATED"/>
    <property type="match status" value="1"/>
</dbReference>
<gene>
    <name evidence="2" type="ORF">A4R35_10990</name>
</gene>
<sequence length="348" mass="39759">MTTLPPLIDEEKLRRYLAEQLPGEDLPLQIERIRGGHSNETFYITRGDQQWVLRRPPRGPLLPTAHDVLREYRVLKALNNSPVPTPRVLLACEDTSVIGAPFYLMERVHGYIIRDTLPPYGADEAGRQAISRALIEALVELHAVDWQAVGLGDFGRPTGYLERQLRRWIGQLERSRQRPLPELDMVTEWLKAHLPVSGPSTIVHGDYRLDNVMYAEHEPRVVAIFDWEMATIGDPLADLGYLLSFWREPGDPPPALDTETWRVMEQPGFMTRDELKEYYAERSGRSVREMDFYEALAIWKLAILLEGSYARYRAGTTDDPFFEQLEAGIPALARRALEVCHRSSSGGR</sequence>
<keyword evidence="3" id="KW-1185">Reference proteome</keyword>
<dbReference type="InterPro" id="IPR052898">
    <property type="entry name" value="ACAD10-like"/>
</dbReference>
<dbReference type="PANTHER" id="PTHR47829:SF1">
    <property type="entry name" value="HAD FAMILY PHOSPHATASE"/>
    <property type="match status" value="1"/>
</dbReference>
<dbReference type="SUPFAM" id="SSF56112">
    <property type="entry name" value="Protein kinase-like (PK-like)"/>
    <property type="match status" value="1"/>
</dbReference>
<evidence type="ECO:0000259" key="1">
    <source>
        <dbReference type="Pfam" id="PF01636"/>
    </source>
</evidence>
<dbReference type="InterPro" id="IPR002575">
    <property type="entry name" value="Aminoglycoside_PTrfase"/>
</dbReference>
<dbReference type="InterPro" id="IPR011009">
    <property type="entry name" value="Kinase-like_dom_sf"/>
</dbReference>
<organism evidence="2 3">
    <name type="scientific">Thermogemmatispora tikiterensis</name>
    <dbReference type="NCBI Taxonomy" id="1825093"/>
    <lineage>
        <taxon>Bacteria</taxon>
        <taxon>Bacillati</taxon>
        <taxon>Chloroflexota</taxon>
        <taxon>Ktedonobacteria</taxon>
        <taxon>Thermogemmatisporales</taxon>
        <taxon>Thermogemmatisporaceae</taxon>
        <taxon>Thermogemmatispora</taxon>
    </lineage>
</organism>
<feature type="domain" description="Aminoglycoside phosphotransferase" evidence="1">
    <location>
        <begin position="30"/>
        <end position="258"/>
    </location>
</feature>
<evidence type="ECO:0000313" key="3">
    <source>
        <dbReference type="Proteomes" id="UP000248706"/>
    </source>
</evidence>
<dbReference type="Gene3D" id="3.90.1200.10">
    <property type="match status" value="1"/>
</dbReference>
<accession>A0A328VGI3</accession>
<reference evidence="2 3" key="1">
    <citation type="submission" date="2016-08" db="EMBL/GenBank/DDBJ databases">
        <title>Analysis of Carbohydrate Active Enzymes in Thermogemmatispora T81 Reveals Carbohydrate Degradation Ability.</title>
        <authorList>
            <person name="Tomazini A."/>
            <person name="Lal S."/>
            <person name="Stott M."/>
            <person name="Henrissat B."/>
            <person name="Polikarpov I."/>
            <person name="Sparling R."/>
            <person name="Levin D.B."/>
        </authorList>
    </citation>
    <scope>NUCLEOTIDE SEQUENCE [LARGE SCALE GENOMIC DNA]</scope>
    <source>
        <strain evidence="2 3">T81</strain>
    </source>
</reference>
<name>A0A328VGI3_9CHLR</name>
<dbReference type="RefSeq" id="WP_189361666.1">
    <property type="nucleotide sequence ID" value="NZ_MCIF01000002.1"/>
</dbReference>
<comment type="caution">
    <text evidence="2">The sequence shown here is derived from an EMBL/GenBank/DDBJ whole genome shotgun (WGS) entry which is preliminary data.</text>
</comment>
<dbReference type="Proteomes" id="UP000248706">
    <property type="component" value="Unassembled WGS sequence"/>
</dbReference>
<dbReference type="Pfam" id="PF01636">
    <property type="entry name" value="APH"/>
    <property type="match status" value="1"/>
</dbReference>
<proteinExistence type="predicted"/>
<dbReference type="AlphaFoldDB" id="A0A328VGI3"/>
<evidence type="ECO:0000313" key="2">
    <source>
        <dbReference type="EMBL" id="RAQ96059.1"/>
    </source>
</evidence>
<dbReference type="Gene3D" id="3.30.200.20">
    <property type="entry name" value="Phosphorylase Kinase, domain 1"/>
    <property type="match status" value="1"/>
</dbReference>